<dbReference type="OrthoDB" id="2307332at2759"/>
<evidence type="ECO:0000256" key="1">
    <source>
        <dbReference type="ARBA" id="ARBA00004123"/>
    </source>
</evidence>
<accession>A0A6A6Y9Y6</accession>
<evidence type="ECO:0000256" key="3">
    <source>
        <dbReference type="ARBA" id="ARBA00023125"/>
    </source>
</evidence>
<keyword evidence="5 6" id="KW-0539">Nucleus</keyword>
<dbReference type="PROSITE" id="PS50118">
    <property type="entry name" value="HMG_BOX_2"/>
    <property type="match status" value="1"/>
</dbReference>
<dbReference type="SUPFAM" id="SSF47095">
    <property type="entry name" value="HMG-box"/>
    <property type="match status" value="1"/>
</dbReference>
<dbReference type="EMBL" id="MU003711">
    <property type="protein sequence ID" value="KAF2804804.1"/>
    <property type="molecule type" value="Genomic_DNA"/>
</dbReference>
<name>A0A6A6Y9Y6_9PEZI</name>
<evidence type="ECO:0000259" key="8">
    <source>
        <dbReference type="PROSITE" id="PS50118"/>
    </source>
</evidence>
<dbReference type="PANTHER" id="PTHR45803:SF5">
    <property type="entry name" value="SOX100B"/>
    <property type="match status" value="1"/>
</dbReference>
<dbReference type="GO" id="GO:0000981">
    <property type="term" value="F:DNA-binding transcription factor activity, RNA polymerase II-specific"/>
    <property type="evidence" value="ECO:0007669"/>
    <property type="project" value="TreeGrafter"/>
</dbReference>
<feature type="DNA-binding region" description="HMG box" evidence="6">
    <location>
        <begin position="206"/>
        <end position="274"/>
    </location>
</feature>
<reference evidence="9 11" key="1">
    <citation type="journal article" date="2020" name="Stud. Mycol.">
        <title>101 Dothideomycetes genomes: a test case for predicting lifestyles and emergence of pathogens.</title>
        <authorList>
            <person name="Haridas S."/>
            <person name="Albert R."/>
            <person name="Binder M."/>
            <person name="Bloem J."/>
            <person name="Labutti K."/>
            <person name="Salamov A."/>
            <person name="Andreopoulos B."/>
            <person name="Baker S."/>
            <person name="Barry K."/>
            <person name="Bills G."/>
            <person name="Bluhm B."/>
            <person name="Cannon C."/>
            <person name="Castanera R."/>
            <person name="Culley D."/>
            <person name="Daum C."/>
            <person name="Ezra D."/>
            <person name="Gonzalez J."/>
            <person name="Henrissat B."/>
            <person name="Kuo A."/>
            <person name="Liang C."/>
            <person name="Lipzen A."/>
            <person name="Lutzoni F."/>
            <person name="Magnuson J."/>
            <person name="Mondo S."/>
            <person name="Nolan M."/>
            <person name="Ohm R."/>
            <person name="Pangilinan J."/>
            <person name="Park H.-J."/>
            <person name="Ramirez L."/>
            <person name="Alfaro M."/>
            <person name="Sun H."/>
            <person name="Tritt A."/>
            <person name="Yoshinaga Y."/>
            <person name="Zwiers L.-H."/>
            <person name="Turgeon B."/>
            <person name="Goodwin S."/>
            <person name="Spatafora J."/>
            <person name="Crous P."/>
            <person name="Grigoriev I."/>
        </authorList>
    </citation>
    <scope>NUCLEOTIDE SEQUENCE</scope>
    <source>
        <strain evidence="9 11">CBS 304.34</strain>
    </source>
</reference>
<dbReference type="InterPro" id="IPR009071">
    <property type="entry name" value="HMG_box_dom"/>
</dbReference>
<dbReference type="Gene3D" id="1.10.30.10">
    <property type="entry name" value="High mobility group box domain"/>
    <property type="match status" value="1"/>
</dbReference>
<evidence type="ECO:0000313" key="11">
    <source>
        <dbReference type="RefSeq" id="XP_033571768.1"/>
    </source>
</evidence>
<organism evidence="9">
    <name type="scientific">Mytilinidion resinicola</name>
    <dbReference type="NCBI Taxonomy" id="574789"/>
    <lineage>
        <taxon>Eukaryota</taxon>
        <taxon>Fungi</taxon>
        <taxon>Dikarya</taxon>
        <taxon>Ascomycota</taxon>
        <taxon>Pezizomycotina</taxon>
        <taxon>Dothideomycetes</taxon>
        <taxon>Pleosporomycetidae</taxon>
        <taxon>Mytilinidiales</taxon>
        <taxon>Mytilinidiaceae</taxon>
        <taxon>Mytilinidion</taxon>
    </lineage>
</organism>
<protein>
    <recommendedName>
        <fullName evidence="8">HMG box domain-containing protein</fullName>
    </recommendedName>
</protein>
<evidence type="ECO:0000256" key="2">
    <source>
        <dbReference type="ARBA" id="ARBA00023015"/>
    </source>
</evidence>
<dbReference type="InterPro" id="IPR050917">
    <property type="entry name" value="SOX_TF"/>
</dbReference>
<dbReference type="PANTHER" id="PTHR45803">
    <property type="entry name" value="SOX100B"/>
    <property type="match status" value="1"/>
</dbReference>
<dbReference type="GO" id="GO:0005634">
    <property type="term" value="C:nucleus"/>
    <property type="evidence" value="ECO:0007669"/>
    <property type="project" value="UniProtKB-SubCell"/>
</dbReference>
<gene>
    <name evidence="9 11" type="ORF">BDZ99DRAFT_451245</name>
</gene>
<feature type="region of interest" description="Disordered" evidence="7">
    <location>
        <begin position="81"/>
        <end position="170"/>
    </location>
</feature>
<evidence type="ECO:0000256" key="4">
    <source>
        <dbReference type="ARBA" id="ARBA00023163"/>
    </source>
</evidence>
<evidence type="ECO:0000256" key="5">
    <source>
        <dbReference type="ARBA" id="ARBA00023242"/>
    </source>
</evidence>
<evidence type="ECO:0000256" key="7">
    <source>
        <dbReference type="SAM" id="MobiDB-lite"/>
    </source>
</evidence>
<feature type="compositionally biased region" description="Basic residues" evidence="7">
    <location>
        <begin position="312"/>
        <end position="322"/>
    </location>
</feature>
<feature type="compositionally biased region" description="Acidic residues" evidence="7">
    <location>
        <begin position="292"/>
        <end position="306"/>
    </location>
</feature>
<evidence type="ECO:0000313" key="10">
    <source>
        <dbReference type="Proteomes" id="UP000504636"/>
    </source>
</evidence>
<evidence type="ECO:0000313" key="9">
    <source>
        <dbReference type="EMBL" id="KAF2804804.1"/>
    </source>
</evidence>
<keyword evidence="3 6" id="KW-0238">DNA-binding</keyword>
<dbReference type="InterPro" id="IPR036910">
    <property type="entry name" value="HMG_box_dom_sf"/>
</dbReference>
<evidence type="ECO:0000256" key="6">
    <source>
        <dbReference type="PROSITE-ProRule" id="PRU00267"/>
    </source>
</evidence>
<comment type="subcellular location">
    <subcellularLocation>
        <location evidence="1">Nucleus</location>
    </subcellularLocation>
</comment>
<proteinExistence type="predicted"/>
<dbReference type="Proteomes" id="UP000504636">
    <property type="component" value="Unplaced"/>
</dbReference>
<keyword evidence="2" id="KW-0805">Transcription regulation</keyword>
<keyword evidence="4" id="KW-0804">Transcription</keyword>
<reference evidence="11" key="2">
    <citation type="submission" date="2020-04" db="EMBL/GenBank/DDBJ databases">
        <authorList>
            <consortium name="NCBI Genome Project"/>
        </authorList>
    </citation>
    <scope>NUCLEOTIDE SEQUENCE</scope>
    <source>
        <strain evidence="11">CBS 304.34</strain>
    </source>
</reference>
<dbReference type="RefSeq" id="XP_033571768.1">
    <property type="nucleotide sequence ID" value="XM_033718201.1"/>
</dbReference>
<dbReference type="Pfam" id="PF00505">
    <property type="entry name" value="HMG_box"/>
    <property type="match status" value="1"/>
</dbReference>
<reference evidence="11" key="3">
    <citation type="submission" date="2025-04" db="UniProtKB">
        <authorList>
            <consortium name="RefSeq"/>
        </authorList>
    </citation>
    <scope>IDENTIFICATION</scope>
    <source>
        <strain evidence="11">CBS 304.34</strain>
    </source>
</reference>
<dbReference type="GO" id="GO:0000978">
    <property type="term" value="F:RNA polymerase II cis-regulatory region sequence-specific DNA binding"/>
    <property type="evidence" value="ECO:0007669"/>
    <property type="project" value="TreeGrafter"/>
</dbReference>
<keyword evidence="10" id="KW-1185">Reference proteome</keyword>
<feature type="compositionally biased region" description="Polar residues" evidence="7">
    <location>
        <begin position="330"/>
        <end position="343"/>
    </location>
</feature>
<feature type="region of interest" description="Disordered" evidence="7">
    <location>
        <begin position="269"/>
        <end position="346"/>
    </location>
</feature>
<dbReference type="GeneID" id="54459094"/>
<feature type="domain" description="HMG box" evidence="8">
    <location>
        <begin position="206"/>
        <end position="274"/>
    </location>
</feature>
<sequence>MRAATMVQQPPTPPNGSAELQYGLHHLIQHNAGWNLQYDGQEAQYLSRPGSHYDSPAPIFTPVYRKRRKGKRLMAQKDNYGAQPGYYQHDGQYNGIQYSQHGMLSGSPPTPRSTTDYSDAGRHTRSGRSIARSGSPRVSKSRPKPSPKPKKAKAPKADKPKTPKLTAPLSILTKDYDHIPVRNMEEWVNRPPEVRRKEVEKRNGYVTRPMNSFMLYRSAYAERTKQWCLQNNHQVVSSVSGESWPMEPPEVRELYNDYAKIERINHQNAHPTYKFSPSKAATTARKRKGEYSDDDDEPSDLDDPDADWGPPGHRRSRPKPRRPGKEAGYPSNSDLTSGLNNNRYFGPNGGLNRSSWEANNEGKPLPVPMGQGDLYGQYYQTTIHQNMTVPGMEDVHMRKMGTPGSSMQFSQDPSLIGLPGGQTSDWLQQLHSHAGTPLNEPQVDPMLLAYDDRGLGGQTGHLVDGGTLLDHNSDFKFSNGHYGMIERELDQDSVHSLLAGDSGQGEYHPEAWQVDPTVLQMEQGSEFDKWMDDHHAS</sequence>
<dbReference type="CDD" id="cd01389">
    <property type="entry name" value="HMG-box_ROX1-like"/>
    <property type="match status" value="1"/>
</dbReference>
<feature type="compositionally biased region" description="Basic residues" evidence="7">
    <location>
        <begin position="139"/>
        <end position="154"/>
    </location>
</feature>
<dbReference type="AlphaFoldDB" id="A0A6A6Y9Y6"/>